<dbReference type="GO" id="GO:0003700">
    <property type="term" value="F:DNA-binding transcription factor activity"/>
    <property type="evidence" value="ECO:0007669"/>
    <property type="project" value="InterPro"/>
</dbReference>
<name>A0A7V2WLP4_9BACT</name>
<evidence type="ECO:0000256" key="2">
    <source>
        <dbReference type="ARBA" id="ARBA00023163"/>
    </source>
</evidence>
<proteinExistence type="predicted"/>
<dbReference type="SMART" id="SM00342">
    <property type="entry name" value="HTH_ARAC"/>
    <property type="match status" value="1"/>
</dbReference>
<dbReference type="AlphaFoldDB" id="A0A7V2WLP4"/>
<dbReference type="InterPro" id="IPR009057">
    <property type="entry name" value="Homeodomain-like_sf"/>
</dbReference>
<keyword evidence="1" id="KW-0805">Transcription regulation</keyword>
<dbReference type="InterPro" id="IPR053142">
    <property type="entry name" value="PchR_regulatory_protein"/>
</dbReference>
<comment type="caution">
    <text evidence="4">The sequence shown here is derived from an EMBL/GenBank/DDBJ whole genome shotgun (WGS) entry which is preliminary data.</text>
</comment>
<sequence length="95" mass="10868">MDPPTIPELARLCSTNDFRLKRAFKKRFGTTIHNYVKRLRLEAANRLLRDGDLSVGKVAASVGYRHKGHFSRLFYQHYGIYPSAVAAKNPSFDEN</sequence>
<evidence type="ECO:0000259" key="3">
    <source>
        <dbReference type="PROSITE" id="PS01124"/>
    </source>
</evidence>
<protein>
    <submittedName>
        <fullName evidence="4">AraC family transcriptional regulator</fullName>
    </submittedName>
</protein>
<dbReference type="SUPFAM" id="SSF46689">
    <property type="entry name" value="Homeodomain-like"/>
    <property type="match status" value="1"/>
</dbReference>
<gene>
    <name evidence="4" type="ORF">ENJ74_00900</name>
</gene>
<dbReference type="EMBL" id="DRNO01000064">
    <property type="protein sequence ID" value="HFC03404.1"/>
    <property type="molecule type" value="Genomic_DNA"/>
</dbReference>
<evidence type="ECO:0000313" key="4">
    <source>
        <dbReference type="EMBL" id="HFC03404.1"/>
    </source>
</evidence>
<evidence type="ECO:0000256" key="1">
    <source>
        <dbReference type="ARBA" id="ARBA00023015"/>
    </source>
</evidence>
<dbReference type="PROSITE" id="PS01124">
    <property type="entry name" value="HTH_ARAC_FAMILY_2"/>
    <property type="match status" value="1"/>
</dbReference>
<organism evidence="4">
    <name type="scientific">Nitratifractor salsuginis</name>
    <dbReference type="NCBI Taxonomy" id="269261"/>
    <lineage>
        <taxon>Bacteria</taxon>
        <taxon>Pseudomonadati</taxon>
        <taxon>Campylobacterota</taxon>
        <taxon>Epsilonproteobacteria</taxon>
        <taxon>Campylobacterales</taxon>
        <taxon>Sulfurovaceae</taxon>
        <taxon>Nitratifractor</taxon>
    </lineage>
</organism>
<keyword evidence="2" id="KW-0804">Transcription</keyword>
<dbReference type="Gene3D" id="1.10.10.60">
    <property type="entry name" value="Homeodomain-like"/>
    <property type="match status" value="2"/>
</dbReference>
<dbReference type="GO" id="GO:0043565">
    <property type="term" value="F:sequence-specific DNA binding"/>
    <property type="evidence" value="ECO:0007669"/>
    <property type="project" value="InterPro"/>
</dbReference>
<dbReference type="Pfam" id="PF12833">
    <property type="entry name" value="HTH_18"/>
    <property type="match status" value="1"/>
</dbReference>
<dbReference type="PANTHER" id="PTHR47893">
    <property type="entry name" value="REGULATORY PROTEIN PCHR"/>
    <property type="match status" value="1"/>
</dbReference>
<reference evidence="4" key="1">
    <citation type="journal article" date="2020" name="mSystems">
        <title>Genome- and Community-Level Interaction Insights into Carbon Utilization and Element Cycling Functions of Hydrothermarchaeota in Hydrothermal Sediment.</title>
        <authorList>
            <person name="Zhou Z."/>
            <person name="Liu Y."/>
            <person name="Xu W."/>
            <person name="Pan J."/>
            <person name="Luo Z.H."/>
            <person name="Li M."/>
        </authorList>
    </citation>
    <scope>NUCLEOTIDE SEQUENCE [LARGE SCALE GENOMIC DNA]</scope>
    <source>
        <strain evidence="4">HyVt-513</strain>
    </source>
</reference>
<dbReference type="Proteomes" id="UP000885722">
    <property type="component" value="Unassembled WGS sequence"/>
</dbReference>
<dbReference type="PANTHER" id="PTHR47893:SF1">
    <property type="entry name" value="REGULATORY PROTEIN PCHR"/>
    <property type="match status" value="1"/>
</dbReference>
<dbReference type="InterPro" id="IPR018060">
    <property type="entry name" value="HTH_AraC"/>
</dbReference>
<feature type="domain" description="HTH araC/xylS-type" evidence="3">
    <location>
        <begin position="1"/>
        <end position="88"/>
    </location>
</feature>
<accession>A0A7V2WLP4</accession>